<gene>
    <name evidence="2" type="ORF">BaRGS_00030107</name>
</gene>
<comment type="caution">
    <text evidence="2">The sequence shown here is derived from an EMBL/GenBank/DDBJ whole genome shotgun (WGS) entry which is preliminary data.</text>
</comment>
<dbReference type="Pfam" id="PF15478">
    <property type="entry name" value="LKAAEAR"/>
    <property type="match status" value="1"/>
</dbReference>
<sequence length="178" mass="20429">MPDKLPPIKGDDGDGGDGKFRPSNRKKINPNELKKLAPQQRSRYMAYEEPPKHVQEAQQQTMKRLRELKKSDMMYQTTAPRDDEIEREKHATLIGQLKAAEARNRLRIMRLRYQANKAQEIGHLIACQPVALKAVRLQALLPAYPSNKDKGDQLNKLDRIRTESLLEDSAGLLTNRTY</sequence>
<organism evidence="2 3">
    <name type="scientific">Batillaria attramentaria</name>
    <dbReference type="NCBI Taxonomy" id="370345"/>
    <lineage>
        <taxon>Eukaryota</taxon>
        <taxon>Metazoa</taxon>
        <taxon>Spiralia</taxon>
        <taxon>Lophotrochozoa</taxon>
        <taxon>Mollusca</taxon>
        <taxon>Gastropoda</taxon>
        <taxon>Caenogastropoda</taxon>
        <taxon>Sorbeoconcha</taxon>
        <taxon>Cerithioidea</taxon>
        <taxon>Batillariidae</taxon>
        <taxon>Batillaria</taxon>
    </lineage>
</organism>
<protein>
    <recommendedName>
        <fullName evidence="4">Protein LKAAEAR1</fullName>
    </recommendedName>
</protein>
<dbReference type="EMBL" id="JACVVK020000320">
    <property type="protein sequence ID" value="KAK7478644.1"/>
    <property type="molecule type" value="Genomic_DNA"/>
</dbReference>
<evidence type="ECO:0000313" key="3">
    <source>
        <dbReference type="Proteomes" id="UP001519460"/>
    </source>
</evidence>
<dbReference type="PANTHER" id="PTHR35665">
    <property type="entry name" value="PROTEIN LKAAEAR1"/>
    <property type="match status" value="1"/>
</dbReference>
<feature type="region of interest" description="Disordered" evidence="1">
    <location>
        <begin position="1"/>
        <end position="39"/>
    </location>
</feature>
<dbReference type="AlphaFoldDB" id="A0ABD0JVC3"/>
<proteinExistence type="predicted"/>
<dbReference type="InterPro" id="IPR029152">
    <property type="entry name" value="LKAAEAR1"/>
</dbReference>
<name>A0ABD0JVC3_9CAEN</name>
<dbReference type="PANTHER" id="PTHR35665:SF1">
    <property type="entry name" value="PROTEIN LKAAEAR1"/>
    <property type="match status" value="1"/>
</dbReference>
<accession>A0ABD0JVC3</accession>
<dbReference type="Proteomes" id="UP001519460">
    <property type="component" value="Unassembled WGS sequence"/>
</dbReference>
<reference evidence="2 3" key="1">
    <citation type="journal article" date="2023" name="Sci. Data">
        <title>Genome assembly of the Korean intertidal mud-creeper Batillaria attramentaria.</title>
        <authorList>
            <person name="Patra A.K."/>
            <person name="Ho P.T."/>
            <person name="Jun S."/>
            <person name="Lee S.J."/>
            <person name="Kim Y."/>
            <person name="Won Y.J."/>
        </authorList>
    </citation>
    <scope>NUCLEOTIDE SEQUENCE [LARGE SCALE GENOMIC DNA]</scope>
    <source>
        <strain evidence="2">Wonlab-2016</strain>
    </source>
</reference>
<feature type="compositionally biased region" description="Basic and acidic residues" evidence="1">
    <location>
        <begin position="9"/>
        <end position="20"/>
    </location>
</feature>
<evidence type="ECO:0000313" key="2">
    <source>
        <dbReference type="EMBL" id="KAK7478644.1"/>
    </source>
</evidence>
<evidence type="ECO:0008006" key="4">
    <source>
        <dbReference type="Google" id="ProtNLM"/>
    </source>
</evidence>
<keyword evidence="3" id="KW-1185">Reference proteome</keyword>
<evidence type="ECO:0000256" key="1">
    <source>
        <dbReference type="SAM" id="MobiDB-lite"/>
    </source>
</evidence>